<dbReference type="EMBL" id="SFCC01000016">
    <property type="protein sequence ID" value="RZQ60500.1"/>
    <property type="molecule type" value="Genomic_DNA"/>
</dbReference>
<keyword evidence="7" id="KW-1185">Reference proteome</keyword>
<evidence type="ECO:0000313" key="7">
    <source>
        <dbReference type="Proteomes" id="UP000292003"/>
    </source>
</evidence>
<comment type="caution">
    <text evidence="6">The sequence shown here is derived from an EMBL/GenBank/DDBJ whole genome shotgun (WGS) entry which is preliminary data.</text>
</comment>
<protein>
    <submittedName>
        <fullName evidence="6">Epoxide hydrolase</fullName>
    </submittedName>
</protein>
<dbReference type="AlphaFoldDB" id="A0A4Q7IZL3"/>
<organism evidence="6 7">
    <name type="scientific">Amycolatopsis suaedae</name>
    <dbReference type="NCBI Taxonomy" id="2510978"/>
    <lineage>
        <taxon>Bacteria</taxon>
        <taxon>Bacillati</taxon>
        <taxon>Actinomycetota</taxon>
        <taxon>Actinomycetes</taxon>
        <taxon>Pseudonocardiales</taxon>
        <taxon>Pseudonocardiaceae</taxon>
        <taxon>Amycolatopsis</taxon>
    </lineage>
</organism>
<sequence length="393" mass="43544">MSDRPVRLRLPGENRTRGADMRPYRIAVPDEDLTDLADRLARVRWAPEPAGGDTGYGVPLARVRGLVEHWRRYDWRAWEARLNAWPQFTTTIDGTNVHFLHVRSPEPDALPLVLSHGWPGSVAEYLEVLGPLSDPRAHGLDPAVAFHLVVPSLPGFGFSGPTPDTGWGPARIARAWAELMRRLGYEWYGAAGNDWGSGITVDLGRLEPDRVVGAHVTQTWDPPPDDDPAWIEKLSPAERAVWDAMNHYFDNEAAYGMVQAQQPQTLAHALADSPVGLLGWNAQAMHHHGLDDEVLLTHVTIHWLTGTGGSAIRIYAEEGREPRPDAPSVVPLGVSQFPGDLASVRSFAEHHHNVVAWTRHDRGGHYAASEVPELLVGDIRGLFREVRARRAVR</sequence>
<dbReference type="Gene3D" id="3.40.50.1820">
    <property type="entry name" value="alpha/beta hydrolase"/>
    <property type="match status" value="1"/>
</dbReference>
<dbReference type="OrthoDB" id="5171248at2"/>
<evidence type="ECO:0000256" key="1">
    <source>
        <dbReference type="ARBA" id="ARBA00010088"/>
    </source>
</evidence>
<feature type="active site" description="Proton donor" evidence="4">
    <location>
        <position position="315"/>
    </location>
</feature>
<keyword evidence="3 6" id="KW-0378">Hydrolase</keyword>
<dbReference type="GO" id="GO:0097176">
    <property type="term" value="P:epoxide metabolic process"/>
    <property type="evidence" value="ECO:0007669"/>
    <property type="project" value="TreeGrafter"/>
</dbReference>
<keyword evidence="2" id="KW-0058">Aromatic hydrocarbons catabolism</keyword>
<dbReference type="PIRSF" id="PIRSF001112">
    <property type="entry name" value="Epoxide_hydrolase"/>
    <property type="match status" value="1"/>
</dbReference>
<dbReference type="InterPro" id="IPR000639">
    <property type="entry name" value="Epox_hydrolase-like"/>
</dbReference>
<evidence type="ECO:0000259" key="5">
    <source>
        <dbReference type="Pfam" id="PF06441"/>
    </source>
</evidence>
<comment type="similarity">
    <text evidence="1">Belongs to the peptidase S33 family.</text>
</comment>
<reference evidence="6 7" key="1">
    <citation type="submission" date="2019-02" db="EMBL/GenBank/DDBJ databases">
        <title>Draft genome sequence of Amycolatopsis sp. 8-3EHSu isolated from roots of Suaeda maritima.</title>
        <authorList>
            <person name="Duangmal K."/>
            <person name="Chantavorakit T."/>
        </authorList>
    </citation>
    <scope>NUCLEOTIDE SEQUENCE [LARGE SCALE GENOMIC DNA]</scope>
    <source>
        <strain evidence="6 7">8-3EHSu</strain>
    </source>
</reference>
<dbReference type="PANTHER" id="PTHR21661">
    <property type="entry name" value="EPOXIDE HYDROLASE 1-RELATED"/>
    <property type="match status" value="1"/>
</dbReference>
<name>A0A4Q7IZL3_9PSEU</name>
<evidence type="ECO:0000256" key="2">
    <source>
        <dbReference type="ARBA" id="ARBA00022797"/>
    </source>
</evidence>
<feature type="domain" description="Epoxide hydrolase N-terminal" evidence="5">
    <location>
        <begin position="21"/>
        <end position="125"/>
    </location>
</feature>
<dbReference type="InterPro" id="IPR010497">
    <property type="entry name" value="Epoxide_hydro_N"/>
</dbReference>
<dbReference type="PANTHER" id="PTHR21661:SF35">
    <property type="entry name" value="EPOXIDE HYDROLASE"/>
    <property type="match status" value="1"/>
</dbReference>
<dbReference type="InterPro" id="IPR016292">
    <property type="entry name" value="Epoxide_hydrolase"/>
</dbReference>
<evidence type="ECO:0000313" key="6">
    <source>
        <dbReference type="EMBL" id="RZQ60500.1"/>
    </source>
</evidence>
<feature type="active site" description="Proton acceptor" evidence="4">
    <location>
        <position position="365"/>
    </location>
</feature>
<gene>
    <name evidence="6" type="ORF">EWH70_27850</name>
</gene>
<dbReference type="SUPFAM" id="SSF53474">
    <property type="entry name" value="alpha/beta-Hydrolases"/>
    <property type="match status" value="1"/>
</dbReference>
<proteinExistence type="inferred from homology"/>
<dbReference type="GO" id="GO:0004301">
    <property type="term" value="F:epoxide hydrolase activity"/>
    <property type="evidence" value="ECO:0007669"/>
    <property type="project" value="TreeGrafter"/>
</dbReference>
<dbReference type="Pfam" id="PF06441">
    <property type="entry name" value="EHN"/>
    <property type="match status" value="1"/>
</dbReference>
<evidence type="ECO:0000256" key="4">
    <source>
        <dbReference type="PIRSR" id="PIRSR001112-1"/>
    </source>
</evidence>
<evidence type="ECO:0000256" key="3">
    <source>
        <dbReference type="ARBA" id="ARBA00022801"/>
    </source>
</evidence>
<dbReference type="PRINTS" id="PR00412">
    <property type="entry name" value="EPOXHYDRLASE"/>
</dbReference>
<feature type="active site" description="Nucleophile" evidence="4">
    <location>
        <position position="194"/>
    </location>
</feature>
<accession>A0A4Q7IZL3</accession>
<dbReference type="InterPro" id="IPR029058">
    <property type="entry name" value="AB_hydrolase_fold"/>
</dbReference>
<dbReference type="Proteomes" id="UP000292003">
    <property type="component" value="Unassembled WGS sequence"/>
</dbReference>